<dbReference type="Proteomes" id="UP000029085">
    <property type="component" value="Unassembled WGS sequence"/>
</dbReference>
<protein>
    <recommendedName>
        <fullName evidence="5">Lipoprotein</fullName>
    </recommendedName>
</protein>
<feature type="region of interest" description="Disordered" evidence="1">
    <location>
        <begin position="32"/>
        <end position="57"/>
    </location>
</feature>
<reference evidence="3 4" key="2">
    <citation type="journal article" date="2015" name="Stand. Genomic Sci.">
        <title>High quality draft genomic sequence of Arenimonas donghaensis DSM 18148(T).</title>
        <authorList>
            <person name="Chen F."/>
            <person name="Wang H."/>
            <person name="Cao Y."/>
            <person name="Li X."/>
            <person name="Wang G."/>
        </authorList>
    </citation>
    <scope>NUCLEOTIDE SEQUENCE [LARGE SCALE GENOMIC DNA]</scope>
    <source>
        <strain evidence="3 4">HO3-R19</strain>
    </source>
</reference>
<evidence type="ECO:0000256" key="2">
    <source>
        <dbReference type="SAM" id="SignalP"/>
    </source>
</evidence>
<feature type="chain" id="PRO_5001826512" description="Lipoprotein" evidence="2">
    <location>
        <begin position="25"/>
        <end position="187"/>
    </location>
</feature>
<evidence type="ECO:0000256" key="1">
    <source>
        <dbReference type="SAM" id="MobiDB-lite"/>
    </source>
</evidence>
<keyword evidence="4" id="KW-1185">Reference proteome</keyword>
<evidence type="ECO:0000313" key="3">
    <source>
        <dbReference type="EMBL" id="KFL37249.1"/>
    </source>
</evidence>
<dbReference type="AlphaFoldDB" id="A0A087MK46"/>
<evidence type="ECO:0000313" key="4">
    <source>
        <dbReference type="Proteomes" id="UP000029085"/>
    </source>
</evidence>
<dbReference type="RefSeq" id="WP_034221455.1">
    <property type="nucleotide sequence ID" value="NZ_AVCJ01000005.1"/>
</dbReference>
<reference evidence="4" key="1">
    <citation type="submission" date="2013-08" db="EMBL/GenBank/DDBJ databases">
        <title>Genome sequencing of Arenimonas donghaensis.</title>
        <authorList>
            <person name="Chen F."/>
            <person name="Wang G."/>
        </authorList>
    </citation>
    <scope>NUCLEOTIDE SEQUENCE [LARGE SCALE GENOMIC DNA]</scope>
    <source>
        <strain evidence="4">HO3-R19</strain>
    </source>
</reference>
<evidence type="ECO:0008006" key="5">
    <source>
        <dbReference type="Google" id="ProtNLM"/>
    </source>
</evidence>
<organism evidence="3 4">
    <name type="scientific">Arenimonas donghaensis DSM 18148 = HO3-R19</name>
    <dbReference type="NCBI Taxonomy" id="1121014"/>
    <lineage>
        <taxon>Bacteria</taxon>
        <taxon>Pseudomonadati</taxon>
        <taxon>Pseudomonadota</taxon>
        <taxon>Gammaproteobacteria</taxon>
        <taxon>Lysobacterales</taxon>
        <taxon>Lysobacteraceae</taxon>
        <taxon>Arenimonas</taxon>
    </lineage>
</organism>
<feature type="signal peptide" evidence="2">
    <location>
        <begin position="1"/>
        <end position="24"/>
    </location>
</feature>
<comment type="caution">
    <text evidence="3">The sequence shown here is derived from an EMBL/GenBank/DDBJ whole genome shotgun (WGS) entry which is preliminary data.</text>
</comment>
<dbReference type="PATRIC" id="fig|1121014.3.peg.846"/>
<sequence>MPNILKRNGLTLLLALPLISCGNADVALPNDAQAAGEQSGDNTALHAPEPAAAAGGSASGGSGDIVLLIAGAQDGKGAAGVTSCEIDFQVRNGLSEPIKFVAAFWRPVVVDGIVTAQSAVDARGDQRFYGGKVAAGETKSRKGKVTGVSCEHVTGLRLWDVTCGLESRADCKDRVSVDNQSQLTLSP</sequence>
<keyword evidence="2" id="KW-0732">Signal</keyword>
<gene>
    <name evidence="3" type="ORF">N788_10440</name>
</gene>
<proteinExistence type="predicted"/>
<name>A0A087MK46_9GAMM</name>
<dbReference type="EMBL" id="AVCJ01000005">
    <property type="protein sequence ID" value="KFL37249.1"/>
    <property type="molecule type" value="Genomic_DNA"/>
</dbReference>
<accession>A0A087MK46</accession>